<protein>
    <submittedName>
        <fullName evidence="2">Uncharacterized protein</fullName>
    </submittedName>
</protein>
<reference evidence="2" key="1">
    <citation type="journal article" date="2020" name="Cell">
        <title>Large-Scale Comparative Analyses of Tick Genomes Elucidate Their Genetic Diversity and Vector Capacities.</title>
        <authorList>
            <consortium name="Tick Genome and Microbiome Consortium (TIGMIC)"/>
            <person name="Jia N."/>
            <person name="Wang J."/>
            <person name="Shi W."/>
            <person name="Du L."/>
            <person name="Sun Y."/>
            <person name="Zhan W."/>
            <person name="Jiang J.F."/>
            <person name="Wang Q."/>
            <person name="Zhang B."/>
            <person name="Ji P."/>
            <person name="Bell-Sakyi L."/>
            <person name="Cui X.M."/>
            <person name="Yuan T.T."/>
            <person name="Jiang B.G."/>
            <person name="Yang W.F."/>
            <person name="Lam T.T."/>
            <person name="Chang Q.C."/>
            <person name="Ding S.J."/>
            <person name="Wang X.J."/>
            <person name="Zhu J.G."/>
            <person name="Ruan X.D."/>
            <person name="Zhao L."/>
            <person name="Wei J.T."/>
            <person name="Ye R.Z."/>
            <person name="Que T.C."/>
            <person name="Du C.H."/>
            <person name="Zhou Y.H."/>
            <person name="Cheng J.X."/>
            <person name="Dai P.F."/>
            <person name="Guo W.B."/>
            <person name="Han X.H."/>
            <person name="Huang E.J."/>
            <person name="Li L.F."/>
            <person name="Wei W."/>
            <person name="Gao Y.C."/>
            <person name="Liu J.Z."/>
            <person name="Shao H.Z."/>
            <person name="Wang X."/>
            <person name="Wang C.C."/>
            <person name="Yang T.C."/>
            <person name="Huo Q.B."/>
            <person name="Li W."/>
            <person name="Chen H.Y."/>
            <person name="Chen S.E."/>
            <person name="Zhou L.G."/>
            <person name="Ni X.B."/>
            <person name="Tian J.H."/>
            <person name="Sheng Y."/>
            <person name="Liu T."/>
            <person name="Pan Y.S."/>
            <person name="Xia L.Y."/>
            <person name="Li J."/>
            <person name="Zhao F."/>
            <person name="Cao W.C."/>
        </authorList>
    </citation>
    <scope>NUCLEOTIDE SEQUENCE</scope>
    <source>
        <strain evidence="2">Rsan-2018</strain>
    </source>
</reference>
<organism evidence="2 3">
    <name type="scientific">Rhipicephalus sanguineus</name>
    <name type="common">Brown dog tick</name>
    <name type="synonym">Ixodes sanguineus</name>
    <dbReference type="NCBI Taxonomy" id="34632"/>
    <lineage>
        <taxon>Eukaryota</taxon>
        <taxon>Metazoa</taxon>
        <taxon>Ecdysozoa</taxon>
        <taxon>Arthropoda</taxon>
        <taxon>Chelicerata</taxon>
        <taxon>Arachnida</taxon>
        <taxon>Acari</taxon>
        <taxon>Parasitiformes</taxon>
        <taxon>Ixodida</taxon>
        <taxon>Ixodoidea</taxon>
        <taxon>Ixodidae</taxon>
        <taxon>Rhipicephalinae</taxon>
        <taxon>Rhipicephalus</taxon>
        <taxon>Rhipicephalus</taxon>
    </lineage>
</organism>
<evidence type="ECO:0000313" key="2">
    <source>
        <dbReference type="EMBL" id="KAH7943115.1"/>
    </source>
</evidence>
<proteinExistence type="predicted"/>
<evidence type="ECO:0000313" key="3">
    <source>
        <dbReference type="Proteomes" id="UP000821837"/>
    </source>
</evidence>
<gene>
    <name evidence="2" type="ORF">HPB52_005606</name>
</gene>
<dbReference type="EMBL" id="JABSTV010001253">
    <property type="protein sequence ID" value="KAH7943115.1"/>
    <property type="molecule type" value="Genomic_DNA"/>
</dbReference>
<name>A0A9D4PJA4_RHISA</name>
<reference evidence="2" key="2">
    <citation type="submission" date="2021-09" db="EMBL/GenBank/DDBJ databases">
        <authorList>
            <person name="Jia N."/>
            <person name="Wang J."/>
            <person name="Shi W."/>
            <person name="Du L."/>
            <person name="Sun Y."/>
            <person name="Zhan W."/>
            <person name="Jiang J."/>
            <person name="Wang Q."/>
            <person name="Zhang B."/>
            <person name="Ji P."/>
            <person name="Sakyi L.B."/>
            <person name="Cui X."/>
            <person name="Yuan T."/>
            <person name="Jiang B."/>
            <person name="Yang W."/>
            <person name="Lam T.T.-Y."/>
            <person name="Chang Q."/>
            <person name="Ding S."/>
            <person name="Wang X."/>
            <person name="Zhu J."/>
            <person name="Ruan X."/>
            <person name="Zhao L."/>
            <person name="Wei J."/>
            <person name="Que T."/>
            <person name="Du C."/>
            <person name="Cheng J."/>
            <person name="Dai P."/>
            <person name="Han X."/>
            <person name="Huang E."/>
            <person name="Gao Y."/>
            <person name="Liu J."/>
            <person name="Shao H."/>
            <person name="Ye R."/>
            <person name="Li L."/>
            <person name="Wei W."/>
            <person name="Wang X."/>
            <person name="Wang C."/>
            <person name="Huo Q."/>
            <person name="Li W."/>
            <person name="Guo W."/>
            <person name="Chen H."/>
            <person name="Chen S."/>
            <person name="Zhou L."/>
            <person name="Zhou L."/>
            <person name="Ni X."/>
            <person name="Tian J."/>
            <person name="Zhou Y."/>
            <person name="Sheng Y."/>
            <person name="Liu T."/>
            <person name="Pan Y."/>
            <person name="Xia L."/>
            <person name="Li J."/>
            <person name="Zhao F."/>
            <person name="Cao W."/>
        </authorList>
    </citation>
    <scope>NUCLEOTIDE SEQUENCE</scope>
    <source>
        <strain evidence="2">Rsan-2018</strain>
        <tissue evidence="2">Larvae</tissue>
    </source>
</reference>
<sequence>MAVRPRDEQPSEEDPDKRGGGPSDNRANSKTKGPNELRKTQSAVQRVAAASWLPRLPKDQIKVIMRPRGGLDVARVKLMLLPRAINMAAALTEQQVEDGTMCGNKLNTAAYAKVQKCHTNVGAHEVAASVAAPNNTSKGVKNVDPSLDEATLHRLRVHARNPTATKEANQHH</sequence>
<dbReference type="Proteomes" id="UP000821837">
    <property type="component" value="Unassembled WGS sequence"/>
</dbReference>
<accession>A0A9D4PJA4</accession>
<feature type="compositionally biased region" description="Basic and acidic residues" evidence="1">
    <location>
        <begin position="1"/>
        <end position="19"/>
    </location>
</feature>
<keyword evidence="3" id="KW-1185">Reference proteome</keyword>
<comment type="caution">
    <text evidence="2">The sequence shown here is derived from an EMBL/GenBank/DDBJ whole genome shotgun (WGS) entry which is preliminary data.</text>
</comment>
<feature type="region of interest" description="Disordered" evidence="1">
    <location>
        <begin position="1"/>
        <end position="42"/>
    </location>
</feature>
<evidence type="ECO:0000256" key="1">
    <source>
        <dbReference type="SAM" id="MobiDB-lite"/>
    </source>
</evidence>
<dbReference type="AlphaFoldDB" id="A0A9D4PJA4"/>